<dbReference type="EMBL" id="JAFFZE010000019">
    <property type="protein sequence ID" value="MCT2586460.1"/>
    <property type="molecule type" value="Genomic_DNA"/>
</dbReference>
<organism evidence="6 7">
    <name type="scientific">Actinophytocola gossypii</name>
    <dbReference type="NCBI Taxonomy" id="2812003"/>
    <lineage>
        <taxon>Bacteria</taxon>
        <taxon>Bacillati</taxon>
        <taxon>Actinomycetota</taxon>
        <taxon>Actinomycetes</taxon>
        <taxon>Pseudonocardiales</taxon>
        <taxon>Pseudonocardiaceae</taxon>
    </lineage>
</organism>
<dbReference type="PANTHER" id="PTHR38445:SF9">
    <property type="entry name" value="HTH-TYPE TRANSCRIPTIONAL REPRESSOR YTRA"/>
    <property type="match status" value="1"/>
</dbReference>
<keyword evidence="1" id="KW-0805">Transcription regulation</keyword>
<evidence type="ECO:0000256" key="3">
    <source>
        <dbReference type="ARBA" id="ARBA00023163"/>
    </source>
</evidence>
<dbReference type="Pfam" id="PF00392">
    <property type="entry name" value="GntR"/>
    <property type="match status" value="1"/>
</dbReference>
<dbReference type="Proteomes" id="UP001156441">
    <property type="component" value="Unassembled WGS sequence"/>
</dbReference>
<keyword evidence="2" id="KW-0238">DNA-binding</keyword>
<keyword evidence="7" id="KW-1185">Reference proteome</keyword>
<feature type="region of interest" description="Disordered" evidence="4">
    <location>
        <begin position="124"/>
        <end position="149"/>
    </location>
</feature>
<protein>
    <submittedName>
        <fullName evidence="6">GntR family transcriptional regulator</fullName>
    </submittedName>
</protein>
<dbReference type="InterPro" id="IPR000524">
    <property type="entry name" value="Tscrpt_reg_HTH_GntR"/>
</dbReference>
<dbReference type="InterPro" id="IPR036388">
    <property type="entry name" value="WH-like_DNA-bd_sf"/>
</dbReference>
<evidence type="ECO:0000256" key="4">
    <source>
        <dbReference type="SAM" id="MobiDB-lite"/>
    </source>
</evidence>
<dbReference type="SMART" id="SM00345">
    <property type="entry name" value="HTH_GNTR"/>
    <property type="match status" value="1"/>
</dbReference>
<dbReference type="CDD" id="cd07377">
    <property type="entry name" value="WHTH_GntR"/>
    <property type="match status" value="1"/>
</dbReference>
<dbReference type="InterPro" id="IPR036390">
    <property type="entry name" value="WH_DNA-bd_sf"/>
</dbReference>
<evidence type="ECO:0000313" key="7">
    <source>
        <dbReference type="Proteomes" id="UP001156441"/>
    </source>
</evidence>
<sequence length="149" mass="14942">MSAPRIVVDPDSGVAPFRQVRDQLLHLVRTGALPVGARLPAIRQLAGDLGLAAGTVARVYRELEADGVLRTARRAGTVVAAVPAGPADPLGAAAAEYAANAHALGVDAHAAAAAVLAAWPAGVPGEPEDPARAAGRSWHDSGAGRLEGS</sequence>
<evidence type="ECO:0000259" key="5">
    <source>
        <dbReference type="PROSITE" id="PS50949"/>
    </source>
</evidence>
<dbReference type="SUPFAM" id="SSF46785">
    <property type="entry name" value="Winged helix' DNA-binding domain"/>
    <property type="match status" value="1"/>
</dbReference>
<feature type="domain" description="HTH gntR-type" evidence="5">
    <location>
        <begin position="14"/>
        <end position="82"/>
    </location>
</feature>
<dbReference type="RefSeq" id="WP_260194292.1">
    <property type="nucleotide sequence ID" value="NZ_JAFFZE010000019.1"/>
</dbReference>
<keyword evidence="3" id="KW-0804">Transcription</keyword>
<dbReference type="PROSITE" id="PS50949">
    <property type="entry name" value="HTH_GNTR"/>
    <property type="match status" value="1"/>
</dbReference>
<dbReference type="Gene3D" id="1.10.10.10">
    <property type="entry name" value="Winged helix-like DNA-binding domain superfamily/Winged helix DNA-binding domain"/>
    <property type="match status" value="1"/>
</dbReference>
<evidence type="ECO:0000313" key="6">
    <source>
        <dbReference type="EMBL" id="MCT2586460.1"/>
    </source>
</evidence>
<accession>A0ABT2JF18</accession>
<proteinExistence type="predicted"/>
<name>A0ABT2JF18_9PSEU</name>
<reference evidence="6 7" key="1">
    <citation type="submission" date="2021-02" db="EMBL/GenBank/DDBJ databases">
        <title>Actinophytocola xerophila sp. nov., isolated from soil of cotton cropping field.</title>
        <authorList>
            <person name="Huang R."/>
            <person name="Chen X."/>
            <person name="Ge X."/>
            <person name="Liu W."/>
        </authorList>
    </citation>
    <scope>NUCLEOTIDE SEQUENCE [LARGE SCALE GENOMIC DNA]</scope>
    <source>
        <strain evidence="6 7">S1-96</strain>
    </source>
</reference>
<gene>
    <name evidence="6" type="ORF">JT362_25380</name>
</gene>
<evidence type="ECO:0000256" key="1">
    <source>
        <dbReference type="ARBA" id="ARBA00023015"/>
    </source>
</evidence>
<comment type="caution">
    <text evidence="6">The sequence shown here is derived from an EMBL/GenBank/DDBJ whole genome shotgun (WGS) entry which is preliminary data.</text>
</comment>
<dbReference type="PANTHER" id="PTHR38445">
    <property type="entry name" value="HTH-TYPE TRANSCRIPTIONAL REPRESSOR YTRA"/>
    <property type="match status" value="1"/>
</dbReference>
<evidence type="ECO:0000256" key="2">
    <source>
        <dbReference type="ARBA" id="ARBA00023125"/>
    </source>
</evidence>